<dbReference type="InterPro" id="IPR032466">
    <property type="entry name" value="Metal_Hydrolase"/>
</dbReference>
<evidence type="ECO:0000256" key="2">
    <source>
        <dbReference type="ARBA" id="ARBA00012782"/>
    </source>
</evidence>
<dbReference type="EMBL" id="CP030941">
    <property type="protein sequence ID" value="UUP19279.1"/>
    <property type="molecule type" value="Genomic_DNA"/>
</dbReference>
<evidence type="ECO:0000313" key="9">
    <source>
        <dbReference type="EMBL" id="UUP19279.1"/>
    </source>
</evidence>
<dbReference type="SUPFAM" id="SSF51556">
    <property type="entry name" value="Metallo-dependent hydrolases"/>
    <property type="match status" value="1"/>
</dbReference>
<dbReference type="HAMAP" id="MF_01518">
    <property type="entry name" value="Adenine_deamin"/>
    <property type="match status" value="1"/>
</dbReference>
<dbReference type="EC" id="3.5.4.2" evidence="2 6"/>
<dbReference type="InterPro" id="IPR011059">
    <property type="entry name" value="Metal-dep_hydrolase_composite"/>
</dbReference>
<dbReference type="InterPro" id="IPR026912">
    <property type="entry name" value="Adenine_deam_C"/>
</dbReference>
<dbReference type="SUPFAM" id="SSF51338">
    <property type="entry name" value="Composite domain of metallo-dependent hydrolases"/>
    <property type="match status" value="1"/>
</dbReference>
<protein>
    <recommendedName>
        <fullName evidence="2 6">Adenine deaminase</fullName>
        <shortName evidence="6">Adenase</shortName>
        <shortName evidence="6">Adenine aminase</shortName>
        <ecNumber evidence="2 6">3.5.4.2</ecNumber>
    </recommendedName>
</protein>
<dbReference type="CDD" id="cd01295">
    <property type="entry name" value="AdeC"/>
    <property type="match status" value="1"/>
</dbReference>
<evidence type="ECO:0000256" key="3">
    <source>
        <dbReference type="ARBA" id="ARBA00022801"/>
    </source>
</evidence>
<evidence type="ECO:0000313" key="10">
    <source>
        <dbReference type="Proteomes" id="UP001342418"/>
    </source>
</evidence>
<proteinExistence type="inferred from homology"/>
<comment type="catalytic activity">
    <reaction evidence="5 6">
        <text>adenine + H2O + H(+) = hypoxanthine + NH4(+)</text>
        <dbReference type="Rhea" id="RHEA:23688"/>
        <dbReference type="ChEBI" id="CHEBI:15377"/>
        <dbReference type="ChEBI" id="CHEBI:15378"/>
        <dbReference type="ChEBI" id="CHEBI:16708"/>
        <dbReference type="ChEBI" id="CHEBI:17368"/>
        <dbReference type="ChEBI" id="CHEBI:28938"/>
        <dbReference type="EC" id="3.5.4.2"/>
    </reaction>
</comment>
<reference evidence="9 10" key="1">
    <citation type="submission" date="2018-07" db="EMBL/GenBank/DDBJ databases">
        <title>Genome sequence of Nitratireductor thuwali#1536.</title>
        <authorList>
            <person name="Michoud G."/>
            <person name="Merlino G."/>
            <person name="Sefrji F.O."/>
            <person name="Daffonchio D."/>
        </authorList>
    </citation>
    <scope>NUCLEOTIDE SEQUENCE [LARGE SCALE GENOMIC DNA]</scope>
    <source>
        <strain evidence="10">Nit1536</strain>
    </source>
</reference>
<comment type="cofactor">
    <cofactor evidence="6">
        <name>Mn(2+)</name>
        <dbReference type="ChEBI" id="CHEBI:29035"/>
    </cofactor>
</comment>
<evidence type="ECO:0000256" key="6">
    <source>
        <dbReference type="HAMAP-Rule" id="MF_01518"/>
    </source>
</evidence>
<dbReference type="Gene3D" id="2.30.40.10">
    <property type="entry name" value="Urease, subunit C, domain 1"/>
    <property type="match status" value="1"/>
</dbReference>
<dbReference type="Pfam" id="PF01979">
    <property type="entry name" value="Amidohydro_1"/>
    <property type="match status" value="1"/>
</dbReference>
<dbReference type="PANTHER" id="PTHR11113">
    <property type="entry name" value="N-ACETYLGLUCOSAMINE-6-PHOSPHATE DEACETYLASE"/>
    <property type="match status" value="1"/>
</dbReference>
<feature type="domain" description="Adenine deaminase C-terminal" evidence="8">
    <location>
        <begin position="430"/>
        <end position="596"/>
    </location>
</feature>
<keyword evidence="3 6" id="KW-0378">Hydrolase</keyword>
<name>A0ABY5MMS3_9HYPH</name>
<dbReference type="Proteomes" id="UP001342418">
    <property type="component" value="Chromosome"/>
</dbReference>
<comment type="similarity">
    <text evidence="1 6">Belongs to the metallo-dependent hydrolases superfamily. Adenine deaminase family.</text>
</comment>
<keyword evidence="10" id="KW-1185">Reference proteome</keyword>
<dbReference type="InterPro" id="IPR006679">
    <property type="entry name" value="Adenine_deam"/>
</dbReference>
<dbReference type="Gene3D" id="3.20.20.140">
    <property type="entry name" value="Metal-dependent hydrolases"/>
    <property type="match status" value="1"/>
</dbReference>
<evidence type="ECO:0000259" key="8">
    <source>
        <dbReference type="Pfam" id="PF13382"/>
    </source>
</evidence>
<keyword evidence="4 6" id="KW-0464">Manganese</keyword>
<dbReference type="NCBIfam" id="TIGR01178">
    <property type="entry name" value="ade"/>
    <property type="match status" value="1"/>
</dbReference>
<evidence type="ECO:0000256" key="4">
    <source>
        <dbReference type="ARBA" id="ARBA00023211"/>
    </source>
</evidence>
<dbReference type="GO" id="GO:0000034">
    <property type="term" value="F:adenine deaminase activity"/>
    <property type="evidence" value="ECO:0007669"/>
    <property type="project" value="UniProtKB-EC"/>
</dbReference>
<dbReference type="Pfam" id="PF13382">
    <property type="entry name" value="Adenine_deam_C"/>
    <property type="match status" value="1"/>
</dbReference>
<evidence type="ECO:0000259" key="7">
    <source>
        <dbReference type="Pfam" id="PF01979"/>
    </source>
</evidence>
<gene>
    <name evidence="9" type="primary">adeC</name>
    <name evidence="6" type="synonym">ade</name>
    <name evidence="9" type="ORF">NTH_03775</name>
</gene>
<sequence>MPKSAMFKKPQPWTEVAPQLVDVAMGRRPADLVVRNGRWVNVHSGEVLPGTDVAIAAGRFAYCGPDASHAIGEKTKVVDATGRYLVPGLCDAHMHVESGMVTVTEFCRAVIPHGTTSMFIDPHEIANVLGLPGVRLMHDEALAQAINVFVQMPSCVPSAPGLENAGATLDADDVAEAMGWENIVGLGEVMNFPGVAANDPAMTGEIAATVRAGKTVGGHFASPNLGRAFHGYVAGGPEDDHEGTRMEDAIARVRQGMKAMLRLGSAWYDVASQIKAVTEAGIDPRNFILCTDDSHSGTLVNEGHMDRVVRHAIAQGLPPVTAIQMATLNTAQHFKMERELGSIAPGRLADFLIVSDLAELVIDEVYGRGVRLAKGGKLEADIPAYDYPAKVKKTVKLGKRLAARDFDIPAPYGVRSVRARVIGVIENQAPTRALTADLGVAKGTVSMDRRNDICQIALVERHRGTGSVTNGFVSGFGYTQDCAMASTVAHDSHHMIVVGTNKADMAAAANRLGAVGGGVVMFSKGRELAMVELPIAGLMSDERAEIVAAKAARLAAAMRDMGCSLNNAYMQHSLLALVVIPELRISDAGLIDVTTFSKVDLFV</sequence>
<dbReference type="InterPro" id="IPR006680">
    <property type="entry name" value="Amidohydro-rel"/>
</dbReference>
<dbReference type="PANTHER" id="PTHR11113:SF2">
    <property type="entry name" value="ADENINE DEAMINASE"/>
    <property type="match status" value="1"/>
</dbReference>
<feature type="domain" description="Amidohydrolase-related" evidence="7">
    <location>
        <begin position="84"/>
        <end position="399"/>
    </location>
</feature>
<accession>A0ABY5MMS3</accession>
<evidence type="ECO:0000256" key="1">
    <source>
        <dbReference type="ARBA" id="ARBA00006773"/>
    </source>
</evidence>
<dbReference type="RefSeq" id="WP_338531450.1">
    <property type="nucleotide sequence ID" value="NZ_CP030941.1"/>
</dbReference>
<evidence type="ECO:0000256" key="5">
    <source>
        <dbReference type="ARBA" id="ARBA00047720"/>
    </source>
</evidence>
<organism evidence="9 10">
    <name type="scientific">Nitratireductor thuwali</name>
    <dbReference type="NCBI Taxonomy" id="2267699"/>
    <lineage>
        <taxon>Bacteria</taxon>
        <taxon>Pseudomonadati</taxon>
        <taxon>Pseudomonadota</taxon>
        <taxon>Alphaproteobacteria</taxon>
        <taxon>Hyphomicrobiales</taxon>
        <taxon>Phyllobacteriaceae</taxon>
        <taxon>Nitratireductor</taxon>
    </lineage>
</organism>